<reference evidence="1" key="1">
    <citation type="submission" date="2022-01" db="EMBL/GenBank/DDBJ databases">
        <title>Comparative genomics reveals a dynamic genome evolution in the ectomycorrhizal milk-cap (Lactarius) mushrooms.</title>
        <authorList>
            <consortium name="DOE Joint Genome Institute"/>
            <person name="Lebreton A."/>
            <person name="Tang N."/>
            <person name="Kuo A."/>
            <person name="LaButti K."/>
            <person name="Drula E."/>
            <person name="Barry K."/>
            <person name="Clum A."/>
            <person name="Lipzen A."/>
            <person name="Mousain D."/>
            <person name="Ng V."/>
            <person name="Wang R."/>
            <person name="Wang X."/>
            <person name="Dai Y."/>
            <person name="Henrissat B."/>
            <person name="Grigoriev I.V."/>
            <person name="Guerin-Laguette A."/>
            <person name="Yu F."/>
            <person name="Martin F.M."/>
        </authorList>
    </citation>
    <scope>NUCLEOTIDE SEQUENCE</scope>
    <source>
        <strain evidence="1">QP</strain>
    </source>
</reference>
<sequence length="99" mass="11047">MRLAALQTKTIACLVNFSTCYHLAFADSFTSSFHSFRPFPECHHMTHLAPIAVYVLSMPSLFHTHTHSLTLSPLAQTAPRPHCPTAFLPRLALPTKFPT</sequence>
<dbReference type="Proteomes" id="UP001201163">
    <property type="component" value="Unassembled WGS sequence"/>
</dbReference>
<evidence type="ECO:0000313" key="2">
    <source>
        <dbReference type="Proteomes" id="UP001201163"/>
    </source>
</evidence>
<protein>
    <submittedName>
        <fullName evidence="1">Uncharacterized protein</fullName>
    </submittedName>
</protein>
<gene>
    <name evidence="1" type="ORF">EDB92DRAFT_2341</name>
</gene>
<evidence type="ECO:0000313" key="1">
    <source>
        <dbReference type="EMBL" id="KAH9001035.1"/>
    </source>
</evidence>
<comment type="caution">
    <text evidence="1">The sequence shown here is derived from an EMBL/GenBank/DDBJ whole genome shotgun (WGS) entry which is preliminary data.</text>
</comment>
<organism evidence="1 2">
    <name type="scientific">Lactarius akahatsu</name>
    <dbReference type="NCBI Taxonomy" id="416441"/>
    <lineage>
        <taxon>Eukaryota</taxon>
        <taxon>Fungi</taxon>
        <taxon>Dikarya</taxon>
        <taxon>Basidiomycota</taxon>
        <taxon>Agaricomycotina</taxon>
        <taxon>Agaricomycetes</taxon>
        <taxon>Russulales</taxon>
        <taxon>Russulaceae</taxon>
        <taxon>Lactarius</taxon>
    </lineage>
</organism>
<proteinExistence type="predicted"/>
<dbReference type="EMBL" id="JAKELL010000001">
    <property type="protein sequence ID" value="KAH9001035.1"/>
    <property type="molecule type" value="Genomic_DNA"/>
</dbReference>
<keyword evidence="2" id="KW-1185">Reference proteome</keyword>
<name>A0AAD4LSH8_9AGAM</name>
<dbReference type="AlphaFoldDB" id="A0AAD4LSH8"/>
<accession>A0AAD4LSH8</accession>